<gene>
    <name evidence="1" type="ordered locus">ABC0819</name>
</gene>
<dbReference type="KEGG" id="bcl:ABC0819"/>
<sequence>MPIWLKKQLRKAYAEKNRHQLKLLNQCWFYYKATHRENTLSQHKEPM</sequence>
<organism evidence="1 2">
    <name type="scientific">Shouchella clausii (strain KSM-K16)</name>
    <name type="common">Alkalihalobacillus clausii</name>
    <dbReference type="NCBI Taxonomy" id="66692"/>
    <lineage>
        <taxon>Bacteria</taxon>
        <taxon>Bacillati</taxon>
        <taxon>Bacillota</taxon>
        <taxon>Bacilli</taxon>
        <taxon>Bacillales</taxon>
        <taxon>Bacillaceae</taxon>
        <taxon>Shouchella</taxon>
    </lineage>
</organism>
<dbReference type="RefSeq" id="WP_011245674.1">
    <property type="nucleotide sequence ID" value="NC_006582.1"/>
</dbReference>
<accession>Q5WJU7</accession>
<dbReference type="InterPro" id="IPR047764">
    <property type="entry name" value="CmpA"/>
</dbReference>
<reference evidence="1 2" key="5">
    <citation type="journal article" date="2007" name="Extremophiles">
        <title>Intragenomic diversity of the V1 regions of 16S rRNA genes in high-alkaline protease-producing Bacillus clausii spp.</title>
        <authorList>
            <person name="Kageyama Y."/>
            <person name="Takaki Y."/>
            <person name="Shimamura S."/>
            <person name="Nishi S."/>
            <person name="Nogi Y."/>
            <person name="Uchimura K."/>
            <person name="Kobayashi T."/>
            <person name="Hitomi J."/>
            <person name="Ozaki K."/>
            <person name="Kawai S."/>
            <person name="Ito S."/>
            <person name="Horikoshi K."/>
        </authorList>
    </citation>
    <scope>NUCLEOTIDE SEQUENCE [LARGE SCALE GENOMIC DNA]</scope>
    <source>
        <strain evidence="1 2">KSM-K16</strain>
    </source>
</reference>
<reference evidence="1 2" key="3">
    <citation type="journal article" date="1997" name="Protein Eng.">
        <title>High-resolution crystal structure of M-protease: phylogeny aided analysis of the high-alkaline adaptation mechanism.</title>
        <authorList>
            <person name="Shirai T."/>
            <person name="Suzuki A."/>
            <person name="Yamane T."/>
            <person name="Ashida T."/>
            <person name="Kobayashi T."/>
            <person name="Ito S."/>
        </authorList>
    </citation>
    <scope>NUCLEOTIDE SEQUENCE [LARGE SCALE GENOMIC DNA]</scope>
    <source>
        <strain evidence="1 2">KSM-K16</strain>
    </source>
</reference>
<protein>
    <recommendedName>
        <fullName evidence="3">Cortex morphogenetic protein CmpA</fullName>
    </recommendedName>
</protein>
<keyword evidence="2" id="KW-1185">Reference proteome</keyword>
<proteinExistence type="predicted"/>
<evidence type="ECO:0008006" key="3">
    <source>
        <dbReference type="Google" id="ProtNLM"/>
    </source>
</evidence>
<evidence type="ECO:0000313" key="1">
    <source>
        <dbReference type="EMBL" id="BAD63358.1"/>
    </source>
</evidence>
<reference evidence="1 2" key="1">
    <citation type="journal article" date="1994" name="J. Ferment. Bioeng.">
        <title>Molecular cloning and nucleotide sequence of the gene for an alkaline protease from the alkalophilic Bacillus sp. KSM-K16.</title>
        <authorList>
            <person name="Hakamada Y."/>
            <person name="Kobayashi T."/>
            <person name="Hitomi J."/>
            <person name="Kawai S."/>
            <person name="Ito S."/>
        </authorList>
    </citation>
    <scope>NUCLEOTIDE SEQUENCE [LARGE SCALE GENOMIC DNA]</scope>
    <source>
        <strain evidence="1 2">KSM-K16</strain>
    </source>
</reference>
<evidence type="ECO:0000313" key="2">
    <source>
        <dbReference type="Proteomes" id="UP000001168"/>
    </source>
</evidence>
<dbReference type="Pfam" id="PF26301">
    <property type="entry name" value="spore_CmpA"/>
    <property type="match status" value="1"/>
</dbReference>
<reference evidence="1 2" key="2">
    <citation type="journal article" date="1995" name="Appl. Microbiol. Biotechnol.">
        <title>Purification and properties of an alkaline protease from alkalophilic Bacillus sp. KSM-K16.</title>
        <authorList>
            <person name="Kobayashi T."/>
            <person name="Hakamada Y."/>
            <person name="Adachi S."/>
            <person name="Hitomi J."/>
            <person name="Yoshimatsu T."/>
            <person name="Koike K."/>
            <person name="Kawai S."/>
            <person name="Ito S."/>
        </authorList>
    </citation>
    <scope>NUCLEOTIDE SEQUENCE [LARGE SCALE GENOMIC DNA]</scope>
    <source>
        <strain evidence="1 2">KSM-K16</strain>
    </source>
</reference>
<name>Q5WJU7_SHOC1</name>
<dbReference type="NCBIfam" id="NF033225">
    <property type="entry name" value="spore_CmpA"/>
    <property type="match status" value="1"/>
</dbReference>
<dbReference type="OrthoDB" id="2691694at2"/>
<dbReference type="EMBL" id="AP006627">
    <property type="protein sequence ID" value="BAD63358.1"/>
    <property type="molecule type" value="Genomic_DNA"/>
</dbReference>
<dbReference type="Proteomes" id="UP000001168">
    <property type="component" value="Chromosome"/>
</dbReference>
<dbReference type="AlphaFoldDB" id="Q5WJU7"/>
<dbReference type="HOGENOM" id="CLU_217470_0_0_9"/>
<reference evidence="2" key="4">
    <citation type="submission" date="2003-10" db="EMBL/GenBank/DDBJ databases">
        <title>The complete genome sequence of the alkaliphilic Bacillus clausii KSM-K16.</title>
        <authorList>
            <person name="Takaki Y."/>
            <person name="Kageyama Y."/>
            <person name="Shimamura S."/>
            <person name="Suzuki H."/>
            <person name="Nishi S."/>
            <person name="Hatada Y."/>
            <person name="Kawai S."/>
            <person name="Ito S."/>
            <person name="Horikoshi K."/>
        </authorList>
    </citation>
    <scope>NUCLEOTIDE SEQUENCE [LARGE SCALE GENOMIC DNA]</scope>
    <source>
        <strain evidence="2">KSM-K16</strain>
    </source>
</reference>